<dbReference type="GO" id="GO:0015031">
    <property type="term" value="P:protein transport"/>
    <property type="evidence" value="ECO:0007669"/>
    <property type="project" value="InterPro"/>
</dbReference>
<dbReference type="Pfam" id="PF02472">
    <property type="entry name" value="ExbD"/>
    <property type="match status" value="1"/>
</dbReference>
<dbReference type="GO" id="GO:0005886">
    <property type="term" value="C:plasma membrane"/>
    <property type="evidence" value="ECO:0007669"/>
    <property type="project" value="UniProtKB-SubCell"/>
</dbReference>
<keyword evidence="7 10" id="KW-1133">Transmembrane helix</keyword>
<evidence type="ECO:0000256" key="3">
    <source>
        <dbReference type="ARBA" id="ARBA00022475"/>
    </source>
</evidence>
<evidence type="ECO:0000256" key="4">
    <source>
        <dbReference type="ARBA" id="ARBA00022519"/>
    </source>
</evidence>
<accession>A0AA43TL71</accession>
<dbReference type="InterPro" id="IPR014168">
    <property type="entry name" value="Tol-Pal_TolR"/>
</dbReference>
<keyword evidence="4 10" id="KW-0997">Cell inner membrane</keyword>
<dbReference type="InterPro" id="IPR003400">
    <property type="entry name" value="ExbD"/>
</dbReference>
<keyword evidence="9 10" id="KW-0131">Cell cycle</keyword>
<keyword evidence="8 10" id="KW-0472">Membrane</keyword>
<dbReference type="PANTHER" id="PTHR30558">
    <property type="entry name" value="EXBD MEMBRANE COMPONENT OF PMF-DRIVEN MACROMOLECULE IMPORT SYSTEM"/>
    <property type="match status" value="1"/>
</dbReference>
<comment type="subunit">
    <text evidence="10">The Tol-Pal system is composed of five core proteins: the inner membrane proteins TolA, TolQ and TolR, the periplasmic protein TolB and the outer membrane protein Pal. They form a network linking the inner and outer membranes and the peptidoglycan layer.</text>
</comment>
<name>A0AA43TL71_9GAMM</name>
<evidence type="ECO:0000313" key="11">
    <source>
        <dbReference type="EMBL" id="MDI1231971.1"/>
    </source>
</evidence>
<dbReference type="HAMAP" id="MF_02203">
    <property type="entry name" value="TolR"/>
    <property type="match status" value="1"/>
</dbReference>
<dbReference type="AlphaFoldDB" id="A0AA43TL71"/>
<evidence type="ECO:0000256" key="8">
    <source>
        <dbReference type="ARBA" id="ARBA00023136"/>
    </source>
</evidence>
<proteinExistence type="inferred from homology"/>
<comment type="subcellular location">
    <subcellularLocation>
        <location evidence="10">Cell inner membrane</location>
        <topology evidence="10">Single-pass membrane protein</topology>
    </subcellularLocation>
    <subcellularLocation>
        <location evidence="1">Cell membrane</location>
        <topology evidence="1">Single-pass membrane protein</topology>
    </subcellularLocation>
</comment>
<evidence type="ECO:0000256" key="6">
    <source>
        <dbReference type="ARBA" id="ARBA00022692"/>
    </source>
</evidence>
<organism evidence="11 12">
    <name type="scientific">Candidatus Methylobacter titanis</name>
    <dbReference type="NCBI Taxonomy" id="3053457"/>
    <lineage>
        <taxon>Bacteria</taxon>
        <taxon>Pseudomonadati</taxon>
        <taxon>Pseudomonadota</taxon>
        <taxon>Gammaproteobacteria</taxon>
        <taxon>Methylococcales</taxon>
        <taxon>Methylococcaceae</taxon>
        <taxon>Methylobacter</taxon>
    </lineage>
</organism>
<evidence type="ECO:0000313" key="12">
    <source>
        <dbReference type="Proteomes" id="UP001160519"/>
    </source>
</evidence>
<sequence length="147" mass="16147">MSAPQMGRKNGRRKPMAEINVVPYIDVTLVLLIIFMITTPMLQTGVEVELPQAESATVESEGDNLPVVISINEQSQYFITVDDQEPEQIQREEVEVRVMAVLNNKPKTQILIGAYKGIEYGVVVTLMAGLKNAGVPSVGLMTKSSEQ</sequence>
<evidence type="ECO:0000256" key="10">
    <source>
        <dbReference type="HAMAP-Rule" id="MF_02203"/>
    </source>
</evidence>
<evidence type="ECO:0000256" key="2">
    <source>
        <dbReference type="ARBA" id="ARBA00005811"/>
    </source>
</evidence>
<keyword evidence="6 10" id="KW-0812">Transmembrane</keyword>
<protein>
    <recommendedName>
        <fullName evidence="10">Tol-Pal system protein TolR</fullName>
    </recommendedName>
</protein>
<reference evidence="11" key="1">
    <citation type="submission" date="2023-01" db="EMBL/GenBank/DDBJ databases">
        <title>Biogeochemical cycle of methane in antarctic sediments.</title>
        <authorList>
            <person name="Roldan D.M."/>
            <person name="Menes R.J."/>
        </authorList>
    </citation>
    <scope>NUCLEOTIDE SEQUENCE [LARGE SCALE GENOMIC DNA]</scope>
    <source>
        <strain evidence="11">K-2018 MAG008</strain>
    </source>
</reference>
<gene>
    <name evidence="10 11" type="primary">tolR</name>
    <name evidence="11" type="ORF">PSU93_12560</name>
</gene>
<dbReference type="GO" id="GO:0022857">
    <property type="term" value="F:transmembrane transporter activity"/>
    <property type="evidence" value="ECO:0007669"/>
    <property type="project" value="InterPro"/>
</dbReference>
<evidence type="ECO:0000256" key="5">
    <source>
        <dbReference type="ARBA" id="ARBA00022618"/>
    </source>
</evidence>
<dbReference type="Proteomes" id="UP001160519">
    <property type="component" value="Unassembled WGS sequence"/>
</dbReference>
<comment type="function">
    <text evidence="10">Part of the Tol-Pal system, which plays a role in outer membrane invagination during cell division and is important for maintaining outer membrane integrity.</text>
</comment>
<feature type="transmembrane region" description="Helical" evidence="10">
    <location>
        <begin position="21"/>
        <end position="42"/>
    </location>
</feature>
<comment type="caution">
    <text evidence="11">The sequence shown here is derived from an EMBL/GenBank/DDBJ whole genome shotgun (WGS) entry which is preliminary data.</text>
</comment>
<dbReference type="Gene3D" id="3.30.420.270">
    <property type="match status" value="1"/>
</dbReference>
<keyword evidence="3 10" id="KW-1003">Cell membrane</keyword>
<dbReference type="PANTHER" id="PTHR30558:SF7">
    <property type="entry name" value="TOL-PAL SYSTEM PROTEIN TOLR"/>
    <property type="match status" value="1"/>
</dbReference>
<dbReference type="NCBIfam" id="TIGR02801">
    <property type="entry name" value="tolR"/>
    <property type="match status" value="1"/>
</dbReference>
<dbReference type="GO" id="GO:0051301">
    <property type="term" value="P:cell division"/>
    <property type="evidence" value="ECO:0007669"/>
    <property type="project" value="UniProtKB-UniRule"/>
</dbReference>
<keyword evidence="5 10" id="KW-0132">Cell division</keyword>
<comment type="similarity">
    <text evidence="2 10">Belongs to the ExbD/TolR family.</text>
</comment>
<dbReference type="EMBL" id="JAQSDF010000051">
    <property type="protein sequence ID" value="MDI1231971.1"/>
    <property type="molecule type" value="Genomic_DNA"/>
</dbReference>
<evidence type="ECO:0000256" key="9">
    <source>
        <dbReference type="ARBA" id="ARBA00023306"/>
    </source>
</evidence>
<evidence type="ECO:0000256" key="7">
    <source>
        <dbReference type="ARBA" id="ARBA00022989"/>
    </source>
</evidence>
<evidence type="ECO:0000256" key="1">
    <source>
        <dbReference type="ARBA" id="ARBA00004162"/>
    </source>
</evidence>
<keyword evidence="12" id="KW-1185">Reference proteome</keyword>